<dbReference type="PANTHER" id="PTHR32268">
    <property type="entry name" value="HOMOSERINE O-ACETYLTRANSFERASE"/>
    <property type="match status" value="1"/>
</dbReference>
<dbReference type="PANTHER" id="PTHR32268:SF11">
    <property type="entry name" value="HOMOSERINE O-ACETYLTRANSFERASE"/>
    <property type="match status" value="1"/>
</dbReference>
<keyword evidence="2" id="KW-0486">Methionine biosynthesis</keyword>
<dbReference type="NCBIfam" id="NF001209">
    <property type="entry name" value="PRK00175.1"/>
    <property type="match status" value="1"/>
</dbReference>
<evidence type="ECO:0000256" key="2">
    <source>
        <dbReference type="HAMAP-Rule" id="MF_00296"/>
    </source>
</evidence>
<protein>
    <recommendedName>
        <fullName evidence="2">Homoserine O-acetyltransferase</fullName>
        <shortName evidence="2">HAT</shortName>
        <ecNumber evidence="2">2.3.1.31</ecNumber>
    </recommendedName>
    <alternativeName>
        <fullName evidence="2">Homoserine transacetylase</fullName>
        <shortName evidence="2">HTA</shortName>
    </alternativeName>
</protein>
<evidence type="ECO:0000313" key="5">
    <source>
        <dbReference type="EMBL" id="PJJ75364.1"/>
    </source>
</evidence>
<evidence type="ECO:0000259" key="4">
    <source>
        <dbReference type="Pfam" id="PF00561"/>
    </source>
</evidence>
<dbReference type="SUPFAM" id="SSF53474">
    <property type="entry name" value="alpha/beta-Hydrolases"/>
    <property type="match status" value="1"/>
</dbReference>
<gene>
    <name evidence="2" type="primary">metXA</name>
    <name evidence="5" type="ORF">BXY57_0938</name>
</gene>
<dbReference type="EMBL" id="PGFG01000001">
    <property type="protein sequence ID" value="PJJ75364.1"/>
    <property type="molecule type" value="Genomic_DNA"/>
</dbReference>
<feature type="binding site" evidence="2">
    <location>
        <position position="336"/>
    </location>
    <ligand>
        <name>substrate</name>
    </ligand>
</feature>
<dbReference type="HAMAP" id="MF_00296">
    <property type="entry name" value="MetX_acyltransf"/>
    <property type="match status" value="1"/>
</dbReference>
<name>A0A2M9CTV8_9BACT</name>
<comment type="catalytic activity">
    <reaction evidence="2">
        <text>L-homoserine + acetyl-CoA = O-acetyl-L-homoserine + CoA</text>
        <dbReference type="Rhea" id="RHEA:13701"/>
        <dbReference type="ChEBI" id="CHEBI:57287"/>
        <dbReference type="ChEBI" id="CHEBI:57288"/>
        <dbReference type="ChEBI" id="CHEBI:57476"/>
        <dbReference type="ChEBI" id="CHEBI:57716"/>
        <dbReference type="EC" id="2.3.1.31"/>
    </reaction>
</comment>
<keyword evidence="2" id="KW-0028">Amino-acid biosynthesis</keyword>
<dbReference type="PIRSF" id="PIRSF000443">
    <property type="entry name" value="Homoser_Ac_trans"/>
    <property type="match status" value="1"/>
</dbReference>
<dbReference type="Gene3D" id="3.40.50.1820">
    <property type="entry name" value="alpha/beta hydrolase"/>
    <property type="match status" value="1"/>
</dbReference>
<dbReference type="AlphaFoldDB" id="A0A2M9CTV8"/>
<dbReference type="EC" id="2.3.1.31" evidence="2"/>
<feature type="active site" description="Nucleophile" evidence="2 3">
    <location>
        <position position="151"/>
    </location>
</feature>
<dbReference type="GO" id="GO:0009092">
    <property type="term" value="P:homoserine metabolic process"/>
    <property type="evidence" value="ECO:0007669"/>
    <property type="project" value="TreeGrafter"/>
</dbReference>
<keyword evidence="2" id="KW-0963">Cytoplasm</keyword>
<comment type="subunit">
    <text evidence="2">Homodimer.</text>
</comment>
<dbReference type="Pfam" id="PF00561">
    <property type="entry name" value="Abhydrolase_1"/>
    <property type="match status" value="1"/>
</dbReference>
<keyword evidence="1 2" id="KW-0808">Transferase</keyword>
<dbReference type="InterPro" id="IPR029058">
    <property type="entry name" value="AB_hydrolase_fold"/>
</dbReference>
<reference evidence="5 6" key="1">
    <citation type="submission" date="2017-11" db="EMBL/GenBank/DDBJ databases">
        <title>Genomic Encyclopedia of Archaeal and Bacterial Type Strains, Phase II (KMG-II): From Individual Species to Whole Genera.</title>
        <authorList>
            <person name="Goeker M."/>
        </authorList>
    </citation>
    <scope>NUCLEOTIDE SEQUENCE [LARGE SCALE GENOMIC DNA]</scope>
    <source>
        <strain evidence="5 6">DSM 27268</strain>
    </source>
</reference>
<dbReference type="GO" id="GO:0005737">
    <property type="term" value="C:cytoplasm"/>
    <property type="evidence" value="ECO:0007669"/>
    <property type="project" value="UniProtKB-SubCell"/>
</dbReference>
<dbReference type="InterPro" id="IPR008220">
    <property type="entry name" value="HAT_MetX-like"/>
</dbReference>
<comment type="subcellular location">
    <subcellularLocation>
        <location evidence="2">Cytoplasm</location>
    </subcellularLocation>
</comment>
<evidence type="ECO:0000256" key="3">
    <source>
        <dbReference type="PIRSR" id="PIRSR000443-1"/>
    </source>
</evidence>
<feature type="active site" evidence="2 3">
    <location>
        <position position="306"/>
    </location>
</feature>
<evidence type="ECO:0000256" key="1">
    <source>
        <dbReference type="ARBA" id="ARBA00022679"/>
    </source>
</evidence>
<feature type="active site" evidence="2 3">
    <location>
        <position position="335"/>
    </location>
</feature>
<dbReference type="UniPathway" id="UPA00051">
    <property type="reaction ID" value="UER00074"/>
</dbReference>
<accession>A0A2M9CTV8</accession>
<comment type="function">
    <text evidence="2">Transfers an acetyl group from acetyl-CoA to L-homoserine, forming acetyl-L-homoserine.</text>
</comment>
<dbReference type="NCBIfam" id="TIGR01392">
    <property type="entry name" value="homoserO_Ac_trn"/>
    <property type="match status" value="1"/>
</dbReference>
<sequence length="358" mass="40304">MPYFCMQHFISEKQDLALIQYYHHAAPLKLESGQILPAVQIAYHTYGRLNAAGDNVIWICHALTANSDVAEWWPGLVGQGKVINPERYFIVCANILGSCYGSSGPLTENPITGKPYYCSFPMVTIRDMVQAHMLLARHLGIRQIYLLVGGSMGGYQAMEWALMEPAFVQRLFLLATGAAESAWGIAIHTAQRLAIEADSTWKDDRPDAGAKGLKAARAIGMLTYRNYQTFVRTQTDPDFSKIDHFKASSYILYQGDKLVKRFNAQSYWLLTKAMDSHNIARGRADRLEDVLATIQQKALILGITSDILCPPEEQRFLAKHMPYSAYYEIDSPYGHDGFLIEFDIIGQVLRDWLEGRLP</sequence>
<comment type="caution">
    <text evidence="2">Lacks conserved residue(s) required for the propagation of feature annotation.</text>
</comment>
<keyword evidence="2" id="KW-0012">Acyltransferase</keyword>
<dbReference type="Proteomes" id="UP000230000">
    <property type="component" value="Unassembled WGS sequence"/>
</dbReference>
<dbReference type="InterPro" id="IPR000073">
    <property type="entry name" value="AB_hydrolase_1"/>
</dbReference>
<dbReference type="GO" id="GO:0004414">
    <property type="term" value="F:homoserine O-acetyltransferase activity"/>
    <property type="evidence" value="ECO:0007669"/>
    <property type="project" value="UniProtKB-UniRule"/>
</dbReference>
<evidence type="ECO:0000313" key="6">
    <source>
        <dbReference type="Proteomes" id="UP000230000"/>
    </source>
</evidence>
<proteinExistence type="inferred from homology"/>
<feature type="binding site" evidence="2">
    <location>
        <position position="217"/>
    </location>
    <ligand>
        <name>substrate</name>
    </ligand>
</feature>
<feature type="domain" description="AB hydrolase-1" evidence="4">
    <location>
        <begin position="56"/>
        <end position="339"/>
    </location>
</feature>
<organism evidence="5 6">
    <name type="scientific">Thermoflavifilum aggregans</name>
    <dbReference type="NCBI Taxonomy" id="454188"/>
    <lineage>
        <taxon>Bacteria</taxon>
        <taxon>Pseudomonadati</taxon>
        <taxon>Bacteroidota</taxon>
        <taxon>Chitinophagia</taxon>
        <taxon>Chitinophagales</taxon>
        <taxon>Chitinophagaceae</taxon>
        <taxon>Thermoflavifilum</taxon>
    </lineage>
</organism>
<comment type="pathway">
    <text evidence="2">Amino-acid biosynthesis; L-methionine biosynthesis via de novo pathway; O-acetyl-L-homoserine from L-homoserine: step 1/1.</text>
</comment>
<keyword evidence="6" id="KW-1185">Reference proteome</keyword>
<comment type="caution">
    <text evidence="5">The sequence shown here is derived from an EMBL/GenBank/DDBJ whole genome shotgun (WGS) entry which is preliminary data.</text>
</comment>
<comment type="similarity">
    <text evidence="2">Belongs to the AB hydrolase superfamily. MetX family.</text>
</comment>
<dbReference type="GO" id="GO:0009086">
    <property type="term" value="P:methionine biosynthetic process"/>
    <property type="evidence" value="ECO:0007669"/>
    <property type="project" value="UniProtKB-UniRule"/>
</dbReference>